<evidence type="ECO:0000259" key="19">
    <source>
        <dbReference type="Pfam" id="PF02096"/>
    </source>
</evidence>
<evidence type="ECO:0000256" key="3">
    <source>
        <dbReference type="ARBA" id="ARBA00015325"/>
    </source>
</evidence>
<dbReference type="PANTHER" id="PTHR12428">
    <property type="entry name" value="OXA1"/>
    <property type="match status" value="1"/>
</dbReference>
<evidence type="ECO:0000256" key="16">
    <source>
        <dbReference type="RuleBase" id="RU003945"/>
    </source>
</evidence>
<feature type="compositionally biased region" description="Basic residues" evidence="17">
    <location>
        <begin position="429"/>
        <end position="441"/>
    </location>
</feature>
<evidence type="ECO:0000256" key="13">
    <source>
        <dbReference type="ARBA" id="ARBA00031538"/>
    </source>
</evidence>
<sequence>MLLSLVSAAGEAKLSLYDQILYPFMWVVGWVLRGVHEMITLLGVESGAGIGWVLAIVGMTIVVRLIIVPLFIKQIKASRAMSLAQPELTAITKKYKGKRDQQTMMRQQEEMKAVQKKYGASMSASCLPLLVQMPVLLALYRLLYYMSAVAHGTMPEHVSIGGMGQQQAKALWDSTFFGESLGQTMFGPTSTLQTKIVIGIMVAFLVITMFVQTAFLSMKNMSDEQLNSDNPMVKSTKSMMYFMPLVYLFTGPVVQVGLLIYWATSNTWSLVQQYFMIRAYPTRGSAAARWRADAHEQKFEKYRADQEKQLSAQLEQIELNEAGLNQKGVQVAMREARLAHIRKLEKRRMELGLDEINFGSVDAQGKGGKQQRMQPGQKGWEEYRAQFDKDKAEERADMEPDPDEVGKDGLTASQRATKQAERRAAERKAKQKKSKKKQGNR</sequence>
<dbReference type="GO" id="GO:0005886">
    <property type="term" value="C:plasma membrane"/>
    <property type="evidence" value="ECO:0007669"/>
    <property type="project" value="UniProtKB-SubCell"/>
</dbReference>
<evidence type="ECO:0000256" key="6">
    <source>
        <dbReference type="ARBA" id="ARBA00022692"/>
    </source>
</evidence>
<evidence type="ECO:0000313" key="20">
    <source>
        <dbReference type="EMBL" id="NMW87919.1"/>
    </source>
</evidence>
<keyword evidence="7" id="KW-0653">Protein transport</keyword>
<evidence type="ECO:0000256" key="2">
    <source>
        <dbReference type="ARBA" id="ARBA00010527"/>
    </source>
</evidence>
<dbReference type="AlphaFoldDB" id="A0A2X2YN32"/>
<dbReference type="GO" id="GO:0015031">
    <property type="term" value="P:protein transport"/>
    <property type="evidence" value="ECO:0007669"/>
    <property type="project" value="UniProtKB-KW"/>
</dbReference>
<evidence type="ECO:0000313" key="22">
    <source>
        <dbReference type="Proteomes" id="UP000250245"/>
    </source>
</evidence>
<evidence type="ECO:0000256" key="10">
    <source>
        <dbReference type="ARBA" id="ARBA00023186"/>
    </source>
</evidence>
<keyword evidence="8 18" id="KW-1133">Transmembrane helix</keyword>
<dbReference type="InterPro" id="IPR001708">
    <property type="entry name" value="YidC/ALB3/OXA1/COX18"/>
</dbReference>
<dbReference type="InterPro" id="IPR047196">
    <property type="entry name" value="YidC_ALB_C"/>
</dbReference>
<dbReference type="GO" id="GO:0051205">
    <property type="term" value="P:protein insertion into membrane"/>
    <property type="evidence" value="ECO:0007669"/>
    <property type="project" value="TreeGrafter"/>
</dbReference>
<name>A0A2X2YN32_9ACTO</name>
<evidence type="ECO:0000256" key="7">
    <source>
        <dbReference type="ARBA" id="ARBA00022927"/>
    </source>
</evidence>
<dbReference type="EMBL" id="UASJ01000001">
    <property type="protein sequence ID" value="SQB65816.1"/>
    <property type="molecule type" value="Genomic_DNA"/>
</dbReference>
<evidence type="ECO:0000313" key="21">
    <source>
        <dbReference type="EMBL" id="SQB65816.1"/>
    </source>
</evidence>
<reference evidence="20 23" key="2">
    <citation type="submission" date="2020-04" db="EMBL/GenBank/DDBJ databases">
        <title>Antimicrobial susceptibility and clonality of vaginal-derived multi-drug resistant Mobiluncus isolates in China.</title>
        <authorList>
            <person name="Zhang X."/>
        </authorList>
    </citation>
    <scope>NUCLEOTIDE SEQUENCE [LARGE SCALE GENOMIC DNA]</scope>
    <source>
        <strain evidence="20 23">19</strain>
    </source>
</reference>
<evidence type="ECO:0000256" key="1">
    <source>
        <dbReference type="ARBA" id="ARBA00004651"/>
    </source>
</evidence>
<evidence type="ECO:0000256" key="11">
    <source>
        <dbReference type="ARBA" id="ARBA00025034"/>
    </source>
</evidence>
<feature type="transmembrane region" description="Helical" evidence="18">
    <location>
        <begin position="239"/>
        <end position="263"/>
    </location>
</feature>
<keyword evidence="10" id="KW-0143">Chaperone</keyword>
<dbReference type="InterPro" id="IPR028055">
    <property type="entry name" value="YidC/Oxa/ALB_C"/>
</dbReference>
<keyword evidence="9 18" id="KW-0472">Membrane</keyword>
<evidence type="ECO:0000256" key="18">
    <source>
        <dbReference type="SAM" id="Phobius"/>
    </source>
</evidence>
<organism evidence="21 22">
    <name type="scientific">Mobiluncus curtisii</name>
    <dbReference type="NCBI Taxonomy" id="2051"/>
    <lineage>
        <taxon>Bacteria</taxon>
        <taxon>Bacillati</taxon>
        <taxon>Actinomycetota</taxon>
        <taxon>Actinomycetes</taxon>
        <taxon>Actinomycetales</taxon>
        <taxon>Actinomycetaceae</taxon>
        <taxon>Mobiluncus</taxon>
    </lineage>
</organism>
<comment type="function">
    <text evidence="11">Required for the insertion and/or proper folding and/or complex formation of integral membrane proteins into the membrane. Involved in integration of membrane proteins that insert both dependently and independently of the Sec translocase complex, as well as at least some lipoproteins. Aids folding of multispanning membrane proteins.</text>
</comment>
<feature type="transmembrane region" description="Helical" evidence="18">
    <location>
        <begin position="50"/>
        <end position="72"/>
    </location>
</feature>
<evidence type="ECO:0000256" key="14">
    <source>
        <dbReference type="ARBA" id="ARBA00033245"/>
    </source>
</evidence>
<evidence type="ECO:0000256" key="12">
    <source>
        <dbReference type="ARBA" id="ARBA00026028"/>
    </source>
</evidence>
<feature type="region of interest" description="Disordered" evidence="17">
    <location>
        <begin position="359"/>
        <end position="441"/>
    </location>
</feature>
<reference evidence="21 22" key="1">
    <citation type="submission" date="2018-06" db="EMBL/GenBank/DDBJ databases">
        <authorList>
            <consortium name="Pathogen Informatics"/>
            <person name="Doyle S."/>
        </authorList>
    </citation>
    <scope>NUCLEOTIDE SEQUENCE [LARGE SCALE GENOMIC DNA]</scope>
    <source>
        <strain evidence="21 22">NCTC11820</strain>
    </source>
</reference>
<evidence type="ECO:0000256" key="4">
    <source>
        <dbReference type="ARBA" id="ARBA00022448"/>
    </source>
</evidence>
<dbReference type="CDD" id="cd20070">
    <property type="entry name" value="5TM_YidC_Alb3"/>
    <property type="match status" value="1"/>
</dbReference>
<protein>
    <recommendedName>
        <fullName evidence="3">Membrane protein insertase YidC</fullName>
    </recommendedName>
    <alternativeName>
        <fullName evidence="15">Foldase YidC</fullName>
    </alternativeName>
    <alternativeName>
        <fullName evidence="14">Membrane integrase YidC</fullName>
    </alternativeName>
    <alternativeName>
        <fullName evidence="13">Membrane protein YidC</fullName>
    </alternativeName>
</protein>
<proteinExistence type="inferred from homology"/>
<dbReference type="NCBIfam" id="TIGR03592">
    <property type="entry name" value="yidC_oxa1_cterm"/>
    <property type="match status" value="1"/>
</dbReference>
<gene>
    <name evidence="21" type="primary">yidC</name>
    <name evidence="20" type="ORF">HHJ67_09255</name>
    <name evidence="21" type="ORF">NCTC11820_01888</name>
</gene>
<dbReference type="GeneID" id="55564845"/>
<feature type="transmembrane region" description="Helical" evidence="18">
    <location>
        <begin position="196"/>
        <end position="218"/>
    </location>
</feature>
<dbReference type="RefSeq" id="WP_004007799.1">
    <property type="nucleotide sequence ID" value="NZ_CP068112.1"/>
</dbReference>
<feature type="compositionally biased region" description="Basic and acidic residues" evidence="17">
    <location>
        <begin position="379"/>
        <end position="398"/>
    </location>
</feature>
<dbReference type="PANTHER" id="PTHR12428:SF65">
    <property type="entry name" value="CYTOCHROME C OXIDASE ASSEMBLY PROTEIN COX18, MITOCHONDRIAL"/>
    <property type="match status" value="1"/>
</dbReference>
<feature type="domain" description="Membrane insertase YidC/Oxa/ALB C-terminal" evidence="19">
    <location>
        <begin position="52"/>
        <end position="277"/>
    </location>
</feature>
<comment type="subcellular location">
    <subcellularLocation>
        <location evidence="1">Cell membrane</location>
        <topology evidence="1">Multi-pass membrane protein</topology>
    </subcellularLocation>
    <subcellularLocation>
        <location evidence="16">Membrane</location>
        <topology evidence="16">Multi-pass membrane protein</topology>
    </subcellularLocation>
</comment>
<dbReference type="Proteomes" id="UP000250245">
    <property type="component" value="Unassembled WGS sequence"/>
</dbReference>
<comment type="subunit">
    <text evidence="12">Interacts with the Sec translocase complex via SecD. Specifically interacts with transmembrane segments of nascent integral membrane proteins during membrane integration.</text>
</comment>
<accession>A0A2X2YN32</accession>
<keyword evidence="5" id="KW-1003">Cell membrane</keyword>
<evidence type="ECO:0000256" key="17">
    <source>
        <dbReference type="SAM" id="MobiDB-lite"/>
    </source>
</evidence>
<evidence type="ECO:0000256" key="8">
    <source>
        <dbReference type="ARBA" id="ARBA00022989"/>
    </source>
</evidence>
<feature type="compositionally biased region" description="Basic and acidic residues" evidence="17">
    <location>
        <begin position="418"/>
        <end position="428"/>
    </location>
</feature>
<evidence type="ECO:0000313" key="23">
    <source>
        <dbReference type="Proteomes" id="UP000553981"/>
    </source>
</evidence>
<keyword evidence="4" id="KW-0813">Transport</keyword>
<keyword evidence="6 16" id="KW-0812">Transmembrane</keyword>
<evidence type="ECO:0000256" key="15">
    <source>
        <dbReference type="ARBA" id="ARBA00033342"/>
    </source>
</evidence>
<dbReference type="EMBL" id="JABCUI010000005">
    <property type="protein sequence ID" value="NMW87919.1"/>
    <property type="molecule type" value="Genomic_DNA"/>
</dbReference>
<evidence type="ECO:0000256" key="9">
    <source>
        <dbReference type="ARBA" id="ARBA00023136"/>
    </source>
</evidence>
<dbReference type="Pfam" id="PF02096">
    <property type="entry name" value="60KD_IMP"/>
    <property type="match status" value="1"/>
</dbReference>
<comment type="similarity">
    <text evidence="2">Belongs to the OXA1/ALB3/YidC family. Type 1 subfamily.</text>
</comment>
<dbReference type="GO" id="GO:0032977">
    <property type="term" value="F:membrane insertase activity"/>
    <property type="evidence" value="ECO:0007669"/>
    <property type="project" value="InterPro"/>
</dbReference>
<dbReference type="Proteomes" id="UP000553981">
    <property type="component" value="Unassembled WGS sequence"/>
</dbReference>
<evidence type="ECO:0000256" key="5">
    <source>
        <dbReference type="ARBA" id="ARBA00022475"/>
    </source>
</evidence>